<evidence type="ECO:0000256" key="1">
    <source>
        <dbReference type="ARBA" id="ARBA00004141"/>
    </source>
</evidence>
<evidence type="ECO:0000259" key="7">
    <source>
        <dbReference type="Pfam" id="PF01545"/>
    </source>
</evidence>
<dbReference type="PANTHER" id="PTHR43840">
    <property type="entry name" value="MITOCHONDRIAL METAL TRANSPORTER 1-RELATED"/>
    <property type="match status" value="1"/>
</dbReference>
<dbReference type="Gene3D" id="3.30.70.1350">
    <property type="entry name" value="Cation efflux protein, cytoplasmic domain"/>
    <property type="match status" value="1"/>
</dbReference>
<accession>H1Z2F7</accession>
<feature type="transmembrane region" description="Helical" evidence="6">
    <location>
        <begin position="165"/>
        <end position="191"/>
    </location>
</feature>
<dbReference type="STRING" id="937775.Metlim_1374"/>
<feature type="transmembrane region" description="Helical" evidence="6">
    <location>
        <begin position="197"/>
        <end position="213"/>
    </location>
</feature>
<feature type="domain" description="Cation efflux protein transmembrane" evidence="7">
    <location>
        <begin position="31"/>
        <end position="225"/>
    </location>
</feature>
<feature type="transmembrane region" description="Helical" evidence="6">
    <location>
        <begin position="129"/>
        <end position="153"/>
    </location>
</feature>
<dbReference type="EMBL" id="CM001436">
    <property type="protein sequence ID" value="EHQ35483.1"/>
    <property type="molecule type" value="Genomic_DNA"/>
</dbReference>
<dbReference type="Gene3D" id="1.20.1510.10">
    <property type="entry name" value="Cation efflux protein transmembrane domain"/>
    <property type="match status" value="1"/>
</dbReference>
<dbReference type="GO" id="GO:0016020">
    <property type="term" value="C:membrane"/>
    <property type="evidence" value="ECO:0007669"/>
    <property type="project" value="UniProtKB-SubCell"/>
</dbReference>
<dbReference type="InterPro" id="IPR058533">
    <property type="entry name" value="Cation_efflux_TM"/>
</dbReference>
<dbReference type="Pfam" id="PF01545">
    <property type="entry name" value="Cation_efflux"/>
    <property type="match status" value="1"/>
</dbReference>
<keyword evidence="10" id="KW-1185">Reference proteome</keyword>
<dbReference type="GO" id="GO:0008324">
    <property type="term" value="F:monoatomic cation transmembrane transporter activity"/>
    <property type="evidence" value="ECO:0007669"/>
    <property type="project" value="InterPro"/>
</dbReference>
<gene>
    <name evidence="9" type="ORF">Metlim_1374</name>
</gene>
<dbReference type="PANTHER" id="PTHR43840:SF15">
    <property type="entry name" value="MITOCHONDRIAL METAL TRANSPORTER 1-RELATED"/>
    <property type="match status" value="1"/>
</dbReference>
<dbReference type="SUPFAM" id="SSF160240">
    <property type="entry name" value="Cation efflux protein cytoplasmic domain-like"/>
    <property type="match status" value="1"/>
</dbReference>
<dbReference type="RefSeq" id="WP_004077236.1">
    <property type="nucleotide sequence ID" value="NZ_CM001436.1"/>
</dbReference>
<evidence type="ECO:0000256" key="4">
    <source>
        <dbReference type="ARBA" id="ARBA00022989"/>
    </source>
</evidence>
<dbReference type="InterPro" id="IPR036837">
    <property type="entry name" value="Cation_efflux_CTD_sf"/>
</dbReference>
<dbReference type="InterPro" id="IPR027469">
    <property type="entry name" value="Cation_efflux_TMD_sf"/>
</dbReference>
<evidence type="ECO:0000256" key="2">
    <source>
        <dbReference type="ARBA" id="ARBA00022448"/>
    </source>
</evidence>
<feature type="transmembrane region" description="Helical" evidence="6">
    <location>
        <begin position="57"/>
        <end position="78"/>
    </location>
</feature>
<dbReference type="OrthoDB" id="112317at2157"/>
<keyword evidence="4 6" id="KW-1133">Transmembrane helix</keyword>
<reference evidence="9 10" key="1">
    <citation type="submission" date="2011-10" db="EMBL/GenBank/DDBJ databases">
        <title>The Improved High-Quality Draft genome of Methanoplanus limicola DSM 2279.</title>
        <authorList>
            <consortium name="US DOE Joint Genome Institute (JGI-PGF)"/>
            <person name="Lucas S."/>
            <person name="Copeland A."/>
            <person name="Lapidus A."/>
            <person name="Glavina del Rio T."/>
            <person name="Dalin E."/>
            <person name="Tice H."/>
            <person name="Bruce D."/>
            <person name="Goodwin L."/>
            <person name="Pitluck S."/>
            <person name="Peters L."/>
            <person name="Mikhailova N."/>
            <person name="Lu M."/>
            <person name="Kyrpides N."/>
            <person name="Mavromatis K."/>
            <person name="Ivanova N."/>
            <person name="Markowitz V."/>
            <person name="Cheng J.-F."/>
            <person name="Hugenholtz P."/>
            <person name="Woyke T."/>
            <person name="Wu D."/>
            <person name="Wirth R."/>
            <person name="Brambilla E.-M."/>
            <person name="Klenk H.-P."/>
            <person name="Eisen J.A."/>
        </authorList>
    </citation>
    <scope>NUCLEOTIDE SEQUENCE [LARGE SCALE GENOMIC DNA]</scope>
    <source>
        <strain evidence="9 10">DSM 2279</strain>
    </source>
</reference>
<comment type="subcellular location">
    <subcellularLocation>
        <location evidence="1">Membrane</location>
        <topology evidence="1">Multi-pass membrane protein</topology>
    </subcellularLocation>
</comment>
<dbReference type="InParanoid" id="H1Z2F7"/>
<keyword evidence="3 6" id="KW-0812">Transmembrane</keyword>
<evidence type="ECO:0000256" key="3">
    <source>
        <dbReference type="ARBA" id="ARBA00022692"/>
    </source>
</evidence>
<evidence type="ECO:0000256" key="6">
    <source>
        <dbReference type="SAM" id="Phobius"/>
    </source>
</evidence>
<dbReference type="InterPro" id="IPR027470">
    <property type="entry name" value="Cation_efflux_CTD"/>
</dbReference>
<keyword evidence="2" id="KW-0813">Transport</keyword>
<proteinExistence type="predicted"/>
<sequence length="323" mass="36407">MFKRYKRQNNKNYPDIYGRDDPYSRAATKALIISLIVSAIIGFVEIIFWFFSKNDLFFIEGFGNLAWLVPDTILLATVRLGARKADLKMHYGYQRIETLALLIFSLGIAAYILNFFFETLMSQSNELNPGYGMATIFLSLMIITMLFFLYRYLRDVGRRINSRLLLLNSVIIKADMACVAIILISGMFQVIAPSFDIIHTALTLFVALALFVYSSGEFIGAAKELIDANPSVNVMNLTEEITEEMPGVFFISEQRIRSFGGAISVDITIETDPEITVREAYSIACMIEERICSSVEDVIDVHVRVHPAGAYLAKETSEWNISG</sequence>
<feature type="transmembrane region" description="Helical" evidence="6">
    <location>
        <begin position="30"/>
        <end position="51"/>
    </location>
</feature>
<feature type="transmembrane region" description="Helical" evidence="6">
    <location>
        <begin position="99"/>
        <end position="117"/>
    </location>
</feature>
<dbReference type="AlphaFoldDB" id="H1Z2F7"/>
<dbReference type="Proteomes" id="UP000005741">
    <property type="component" value="Chromosome"/>
</dbReference>
<evidence type="ECO:0000313" key="9">
    <source>
        <dbReference type="EMBL" id="EHQ35483.1"/>
    </source>
</evidence>
<evidence type="ECO:0000256" key="5">
    <source>
        <dbReference type="ARBA" id="ARBA00023136"/>
    </source>
</evidence>
<evidence type="ECO:0000259" key="8">
    <source>
        <dbReference type="Pfam" id="PF16916"/>
    </source>
</evidence>
<keyword evidence="5 6" id="KW-0472">Membrane</keyword>
<dbReference type="SUPFAM" id="SSF161111">
    <property type="entry name" value="Cation efflux protein transmembrane domain-like"/>
    <property type="match status" value="1"/>
</dbReference>
<organism evidence="9 10">
    <name type="scientific">Methanoplanus limicola DSM 2279</name>
    <dbReference type="NCBI Taxonomy" id="937775"/>
    <lineage>
        <taxon>Archaea</taxon>
        <taxon>Methanobacteriati</taxon>
        <taxon>Methanobacteriota</taxon>
        <taxon>Stenosarchaea group</taxon>
        <taxon>Methanomicrobia</taxon>
        <taxon>Methanomicrobiales</taxon>
        <taxon>Methanomicrobiaceae</taxon>
        <taxon>Methanoplanus</taxon>
    </lineage>
</organism>
<dbReference type="Pfam" id="PF16916">
    <property type="entry name" value="ZT_dimer"/>
    <property type="match status" value="1"/>
</dbReference>
<evidence type="ECO:0000313" key="10">
    <source>
        <dbReference type="Proteomes" id="UP000005741"/>
    </source>
</evidence>
<dbReference type="HOGENOM" id="CLU_870482_0_0_2"/>
<feature type="domain" description="Cation efflux protein cytoplasmic" evidence="8">
    <location>
        <begin position="239"/>
        <end position="307"/>
    </location>
</feature>
<dbReference type="InterPro" id="IPR050291">
    <property type="entry name" value="CDF_Transporter"/>
</dbReference>
<name>H1Z2F7_9EURY</name>
<protein>
    <submittedName>
        <fullName evidence="9">Cation diffusion facilitator family transporter</fullName>
    </submittedName>
</protein>